<evidence type="ECO:0000256" key="1">
    <source>
        <dbReference type="ARBA" id="ARBA00006484"/>
    </source>
</evidence>
<dbReference type="AlphaFoldDB" id="A0A7W6JRE7"/>
<dbReference type="EMBL" id="JACIEH010000001">
    <property type="protein sequence ID" value="MBB4098098.1"/>
    <property type="molecule type" value="Genomic_DNA"/>
</dbReference>
<comment type="similarity">
    <text evidence="1">Belongs to the short-chain dehydrogenases/reductases (SDR) family.</text>
</comment>
<dbReference type="GO" id="GO:0004316">
    <property type="term" value="F:3-oxoacyl-[acyl-carrier-protein] reductase (NADPH) activity"/>
    <property type="evidence" value="ECO:0007669"/>
    <property type="project" value="UniProtKB-EC"/>
</dbReference>
<dbReference type="PRINTS" id="PR00081">
    <property type="entry name" value="GDHRDH"/>
</dbReference>
<dbReference type="PANTHER" id="PTHR42879:SF2">
    <property type="entry name" value="3-OXOACYL-[ACYL-CARRIER-PROTEIN] REDUCTASE FABG"/>
    <property type="match status" value="1"/>
</dbReference>
<dbReference type="SUPFAM" id="SSF51735">
    <property type="entry name" value="NAD(P)-binding Rossmann-fold domains"/>
    <property type="match status" value="1"/>
</dbReference>
<keyword evidence="3" id="KW-0560">Oxidoreductase</keyword>
<dbReference type="Gene3D" id="3.40.50.720">
    <property type="entry name" value="NAD(P)-binding Rossmann-like Domain"/>
    <property type="match status" value="2"/>
</dbReference>
<keyword evidence="4" id="KW-1185">Reference proteome</keyword>
<dbReference type="Proteomes" id="UP000557392">
    <property type="component" value="Unassembled WGS sequence"/>
</dbReference>
<proteinExistence type="inferred from homology"/>
<dbReference type="InterPro" id="IPR057326">
    <property type="entry name" value="KR_dom"/>
</dbReference>
<dbReference type="EC" id="1.1.1.100" evidence="3"/>
<protein>
    <submittedName>
        <fullName evidence="3">3-oxoacyl-[acyl-carrier protein] reductase</fullName>
        <ecNumber evidence="3">1.1.1.100</ecNumber>
    </submittedName>
</protein>
<gene>
    <name evidence="3" type="ORF">GGR46_001631</name>
</gene>
<evidence type="ECO:0000313" key="3">
    <source>
        <dbReference type="EMBL" id="MBB4098098.1"/>
    </source>
</evidence>
<feature type="domain" description="Ketoreductase" evidence="2">
    <location>
        <begin position="198"/>
        <end position="373"/>
    </location>
</feature>
<dbReference type="FunFam" id="3.40.50.720:FF:000338">
    <property type="entry name" value="3-oxoacyl-ACP reductase FabG"/>
    <property type="match status" value="1"/>
</dbReference>
<dbReference type="NCBIfam" id="NF006110">
    <property type="entry name" value="PRK08261.1"/>
    <property type="match status" value="1"/>
</dbReference>
<dbReference type="PRINTS" id="PR00080">
    <property type="entry name" value="SDRFAMILY"/>
</dbReference>
<sequence length="436" mass="44922">MSDRYLAFANSGLGHWLTGTLGMPQPVPIDRDPQRIARTALLADAGGGRLLPQLTEELRALDVALVDGGDMPGFDALLVDASGCRTVADTDALYRVLHGHIRAIAANGRILLLTTDPAEAPDAEAAAIWRGLEGLARSLGKEARRAIAVQLVHVPLSAPAALSSSLAFLLSGRSAYVSGQVIRIGAAPLSLPETPRQRVVLVTGASRGIGAAIASCFARQGAHVVGLDVPAAEPVLREQAARLGGSALALDLTAEDAPARIAEDAATHGGYDVVVHNAGITRDKTIARMDPGRWDAVMAVNLAAPMRITAALLAAGQIRHGGRIVAVSSLSGIAGNMGQTNYALSKAGVIGWVERLARDVAPLGITANAVAPGFIETQMTAAIPFLIREAGRRMNAMGQGGQPEDVAEAIAWLADPASGGINGEVVRVCGQSLLGA</sequence>
<dbReference type="InterPro" id="IPR036291">
    <property type="entry name" value="NAD(P)-bd_dom_sf"/>
</dbReference>
<reference evidence="3 4" key="1">
    <citation type="submission" date="2020-08" db="EMBL/GenBank/DDBJ databases">
        <title>Genomic Encyclopedia of Type Strains, Phase IV (KMG-IV): sequencing the most valuable type-strain genomes for metagenomic binning, comparative biology and taxonomic classification.</title>
        <authorList>
            <person name="Goeker M."/>
        </authorList>
    </citation>
    <scope>NUCLEOTIDE SEQUENCE [LARGE SCALE GENOMIC DNA]</scope>
    <source>
        <strain evidence="3 4">DSM 101806</strain>
    </source>
</reference>
<name>A0A7W6JRE7_9SPHN</name>
<dbReference type="InterPro" id="IPR050259">
    <property type="entry name" value="SDR"/>
</dbReference>
<accession>A0A7W6JRE7</accession>
<dbReference type="Pfam" id="PF13561">
    <property type="entry name" value="adh_short_C2"/>
    <property type="match status" value="1"/>
</dbReference>
<dbReference type="SMART" id="SM00822">
    <property type="entry name" value="PKS_KR"/>
    <property type="match status" value="1"/>
</dbReference>
<dbReference type="RefSeq" id="WP_183996270.1">
    <property type="nucleotide sequence ID" value="NZ_JACIEH010000001.1"/>
</dbReference>
<dbReference type="PANTHER" id="PTHR42879">
    <property type="entry name" value="3-OXOACYL-(ACYL-CARRIER-PROTEIN) REDUCTASE"/>
    <property type="match status" value="1"/>
</dbReference>
<evidence type="ECO:0000259" key="2">
    <source>
        <dbReference type="SMART" id="SM00822"/>
    </source>
</evidence>
<evidence type="ECO:0000313" key="4">
    <source>
        <dbReference type="Proteomes" id="UP000557392"/>
    </source>
</evidence>
<dbReference type="InterPro" id="IPR002347">
    <property type="entry name" value="SDR_fam"/>
</dbReference>
<comment type="caution">
    <text evidence="3">The sequence shown here is derived from an EMBL/GenBank/DDBJ whole genome shotgun (WGS) entry which is preliminary data.</text>
</comment>
<organism evidence="3 4">
    <name type="scientific">Sphingomonas kyeonggiensis</name>
    <dbReference type="NCBI Taxonomy" id="1268553"/>
    <lineage>
        <taxon>Bacteria</taxon>
        <taxon>Pseudomonadati</taxon>
        <taxon>Pseudomonadota</taxon>
        <taxon>Alphaproteobacteria</taxon>
        <taxon>Sphingomonadales</taxon>
        <taxon>Sphingomonadaceae</taxon>
        <taxon>Sphingomonas</taxon>
    </lineage>
</organism>